<dbReference type="AlphaFoldDB" id="A0A6J5GMX7"/>
<dbReference type="Proteomes" id="UP000494119">
    <property type="component" value="Unassembled WGS sequence"/>
</dbReference>
<dbReference type="RefSeq" id="WP_175197561.1">
    <property type="nucleotide sequence ID" value="NZ_CADIKL010000040.1"/>
</dbReference>
<evidence type="ECO:0000313" key="1">
    <source>
        <dbReference type="EMBL" id="CAB3803291.1"/>
    </source>
</evidence>
<dbReference type="NCBIfam" id="TIGR03359">
    <property type="entry name" value="VI_chp_6"/>
    <property type="match status" value="1"/>
</dbReference>
<sequence>MDELLPWYEQELAFLRRYSADFAQRYPKTAGRLGITGEHVADPHVERLIESFAFLGARISKKIEDDYPEFTDALLEVLYPHYLRPFPACSIAQFTGSDAARASAQPPVIARGTELKSGKLRETECIFRTVHDVVLAPLRISEARHAPTTVAPGLVNLPAGATGIISITLESDAPQADIAALNLDRLRVHLNGDLPLIAALQDCLFLHALAAYVEPESSGRWTALPAIPLSQAGFDEDDALIDYPARSHPAYRLLTEYFAFPEQFSFVDMDLAAMAKTVGPCERLTLHLVLKTVRADSHTARLLGALSAQHLRLFCTPVINLFKAHADPVRWTHTASSCPVIIDGKKAADHEVYSIDTVSLVRKVGGGERTTGLRPFYSLRHGEQSQAGHYWFARRNEWVARNSPGYETEISVVDPGFNPAIAQTDTLSIDITATNRDLPAMLSIGLECSDLTPVSTNNFVEHIALLMRPTEATRFDRREAAHWRLISHLSLNHLSLAADGAGALREMLNLYDQRHTAVSARHIDGIVNVDVDESIQWMAGKPFPTFVRGLEIRLTLDEEHFAGVSVATFIGVLDRFFALYVHINSFTQLVVLSKRSGQEIVRCKPRSGDSILL</sequence>
<dbReference type="PIRSF" id="PIRSF028304">
    <property type="entry name" value="UCP028304"/>
    <property type="match status" value="1"/>
</dbReference>
<dbReference type="InterPro" id="IPR010272">
    <property type="entry name" value="T6SS_TssF"/>
</dbReference>
<gene>
    <name evidence="1" type="ORF">LMG28688_05741</name>
</gene>
<accession>A0A6J5GMX7</accession>
<evidence type="ECO:0008006" key="3">
    <source>
        <dbReference type="Google" id="ProtNLM"/>
    </source>
</evidence>
<reference evidence="1 2" key="1">
    <citation type="submission" date="2020-04" db="EMBL/GenBank/DDBJ databases">
        <authorList>
            <person name="De Canck E."/>
        </authorList>
    </citation>
    <scope>NUCLEOTIDE SEQUENCE [LARGE SCALE GENOMIC DNA]</scope>
    <source>
        <strain evidence="1 2">LMG 28688</strain>
    </source>
</reference>
<proteinExistence type="predicted"/>
<name>A0A6J5GMX7_9BURK</name>
<evidence type="ECO:0000313" key="2">
    <source>
        <dbReference type="Proteomes" id="UP000494119"/>
    </source>
</evidence>
<dbReference type="EMBL" id="CADIKL010000040">
    <property type="protein sequence ID" value="CAB3803291.1"/>
    <property type="molecule type" value="Genomic_DNA"/>
</dbReference>
<protein>
    <recommendedName>
        <fullName evidence="3">Type VI secretion system baseplate subunit TssF</fullName>
    </recommendedName>
</protein>
<organism evidence="1 2">
    <name type="scientific">Paraburkholderia caffeinitolerans</name>
    <dbReference type="NCBI Taxonomy" id="1723730"/>
    <lineage>
        <taxon>Bacteria</taxon>
        <taxon>Pseudomonadati</taxon>
        <taxon>Pseudomonadota</taxon>
        <taxon>Betaproteobacteria</taxon>
        <taxon>Burkholderiales</taxon>
        <taxon>Burkholderiaceae</taxon>
        <taxon>Paraburkholderia</taxon>
    </lineage>
</organism>
<dbReference type="PANTHER" id="PTHR35370">
    <property type="entry name" value="CYTOPLASMIC PROTEIN-RELATED-RELATED"/>
    <property type="match status" value="1"/>
</dbReference>
<dbReference type="Pfam" id="PF05947">
    <property type="entry name" value="T6SS_TssF"/>
    <property type="match status" value="1"/>
</dbReference>
<keyword evidence="2" id="KW-1185">Reference proteome</keyword>
<dbReference type="PANTHER" id="PTHR35370:SF1">
    <property type="entry name" value="TYPE VI SECRETION SYSTEM COMPONENT TSSF1"/>
    <property type="match status" value="1"/>
</dbReference>